<gene>
    <name evidence="1" type="ORF">CHLRE_17g711503v5</name>
</gene>
<dbReference type="AlphaFoldDB" id="A0A2K3CPP4"/>
<dbReference type="GeneID" id="66056959"/>
<dbReference type="Proteomes" id="UP000006906">
    <property type="component" value="Chromosome 17"/>
</dbReference>
<evidence type="ECO:0000313" key="1">
    <source>
        <dbReference type="EMBL" id="PNW70238.1"/>
    </source>
</evidence>
<dbReference type="Gramene" id="PNW70238">
    <property type="protein sequence ID" value="PNW70238"/>
    <property type="gene ID" value="CHLRE_17g711503v5"/>
</dbReference>
<keyword evidence="2" id="KW-1185">Reference proteome</keyword>
<dbReference type="RefSeq" id="XP_042914549.1">
    <property type="nucleotide sequence ID" value="XM_043072090.1"/>
</dbReference>
<evidence type="ECO:0000313" key="2">
    <source>
        <dbReference type="Proteomes" id="UP000006906"/>
    </source>
</evidence>
<proteinExistence type="predicted"/>
<reference evidence="1 2" key="1">
    <citation type="journal article" date="2007" name="Science">
        <title>The Chlamydomonas genome reveals the evolution of key animal and plant functions.</title>
        <authorList>
            <person name="Merchant S.S."/>
            <person name="Prochnik S.E."/>
            <person name="Vallon O."/>
            <person name="Harris E.H."/>
            <person name="Karpowicz S.J."/>
            <person name="Witman G.B."/>
            <person name="Terry A."/>
            <person name="Salamov A."/>
            <person name="Fritz-Laylin L.K."/>
            <person name="Marechal-Drouard L."/>
            <person name="Marshall W.F."/>
            <person name="Qu L.H."/>
            <person name="Nelson D.R."/>
            <person name="Sanderfoot A.A."/>
            <person name="Spalding M.H."/>
            <person name="Kapitonov V.V."/>
            <person name="Ren Q."/>
            <person name="Ferris P."/>
            <person name="Lindquist E."/>
            <person name="Shapiro H."/>
            <person name="Lucas S.M."/>
            <person name="Grimwood J."/>
            <person name="Schmutz J."/>
            <person name="Cardol P."/>
            <person name="Cerutti H."/>
            <person name="Chanfreau G."/>
            <person name="Chen C.L."/>
            <person name="Cognat V."/>
            <person name="Croft M.T."/>
            <person name="Dent R."/>
            <person name="Dutcher S."/>
            <person name="Fernandez E."/>
            <person name="Fukuzawa H."/>
            <person name="Gonzalez-Ballester D."/>
            <person name="Gonzalez-Halphen D."/>
            <person name="Hallmann A."/>
            <person name="Hanikenne M."/>
            <person name="Hippler M."/>
            <person name="Inwood W."/>
            <person name="Jabbari K."/>
            <person name="Kalanon M."/>
            <person name="Kuras R."/>
            <person name="Lefebvre P.A."/>
            <person name="Lemaire S.D."/>
            <person name="Lobanov A.V."/>
            <person name="Lohr M."/>
            <person name="Manuell A."/>
            <person name="Meier I."/>
            <person name="Mets L."/>
            <person name="Mittag M."/>
            <person name="Mittelmeier T."/>
            <person name="Moroney J.V."/>
            <person name="Moseley J."/>
            <person name="Napoli C."/>
            <person name="Nedelcu A.M."/>
            <person name="Niyogi K."/>
            <person name="Novoselov S.V."/>
            <person name="Paulsen I.T."/>
            <person name="Pazour G."/>
            <person name="Purton S."/>
            <person name="Ral J.P."/>
            <person name="Riano-Pachon D.M."/>
            <person name="Riekhof W."/>
            <person name="Rymarquis L."/>
            <person name="Schroda M."/>
            <person name="Stern D."/>
            <person name="Umen J."/>
            <person name="Willows R."/>
            <person name="Wilson N."/>
            <person name="Zimmer S.L."/>
            <person name="Allmer J."/>
            <person name="Balk J."/>
            <person name="Bisova K."/>
            <person name="Chen C.J."/>
            <person name="Elias M."/>
            <person name="Gendler K."/>
            <person name="Hauser C."/>
            <person name="Lamb M.R."/>
            <person name="Ledford H."/>
            <person name="Long J.C."/>
            <person name="Minagawa J."/>
            <person name="Page M.D."/>
            <person name="Pan J."/>
            <person name="Pootakham W."/>
            <person name="Roje S."/>
            <person name="Rose A."/>
            <person name="Stahlberg E."/>
            <person name="Terauchi A.M."/>
            <person name="Yang P."/>
            <person name="Ball S."/>
            <person name="Bowler C."/>
            <person name="Dieckmann C.L."/>
            <person name="Gladyshev V.N."/>
            <person name="Green P."/>
            <person name="Jorgensen R."/>
            <person name="Mayfield S."/>
            <person name="Mueller-Roeber B."/>
            <person name="Rajamani S."/>
            <person name="Sayre R.T."/>
            <person name="Brokstein P."/>
            <person name="Dubchak I."/>
            <person name="Goodstein D."/>
            <person name="Hornick L."/>
            <person name="Huang Y.W."/>
            <person name="Jhaveri J."/>
            <person name="Luo Y."/>
            <person name="Martinez D."/>
            <person name="Ngau W.C."/>
            <person name="Otillar B."/>
            <person name="Poliakov A."/>
            <person name="Porter A."/>
            <person name="Szajkowski L."/>
            <person name="Werner G."/>
            <person name="Zhou K."/>
            <person name="Grigoriev I.V."/>
            <person name="Rokhsar D.S."/>
            <person name="Grossman A.R."/>
        </authorList>
    </citation>
    <scope>NUCLEOTIDE SEQUENCE [LARGE SCALE GENOMIC DNA]</scope>
    <source>
        <strain evidence="2">CC-503</strain>
    </source>
</reference>
<dbReference type="KEGG" id="cre:CHLRE_17g711503v5"/>
<protein>
    <submittedName>
        <fullName evidence="1">Uncharacterized protein</fullName>
    </submittedName>
</protein>
<accession>A0A2K3CPP4</accession>
<dbReference type="EMBL" id="CM008978">
    <property type="protein sequence ID" value="PNW70238.1"/>
    <property type="molecule type" value="Genomic_DNA"/>
</dbReference>
<dbReference type="InParanoid" id="A0A2K3CPP4"/>
<organism evidence="1 2">
    <name type="scientific">Chlamydomonas reinhardtii</name>
    <name type="common">Chlamydomonas smithii</name>
    <dbReference type="NCBI Taxonomy" id="3055"/>
    <lineage>
        <taxon>Eukaryota</taxon>
        <taxon>Viridiplantae</taxon>
        <taxon>Chlorophyta</taxon>
        <taxon>core chlorophytes</taxon>
        <taxon>Chlorophyceae</taxon>
        <taxon>CS clade</taxon>
        <taxon>Chlamydomonadales</taxon>
        <taxon>Chlamydomonadaceae</taxon>
        <taxon>Chlamydomonas</taxon>
    </lineage>
</organism>
<sequence>MWLRVATAWSCRVSQHCLALWEVTPREVGCKGLVLLCFFVLLGGVVRVGGVSCFDDVDGVVFAGQHDKVWV</sequence>
<name>A0A2K3CPP4_CHLRE</name>